<comment type="caution">
    <text evidence="3">The sequence shown here is derived from an EMBL/GenBank/DDBJ whole genome shotgun (WGS) entry which is preliminary data.</text>
</comment>
<feature type="coiled-coil region" evidence="1">
    <location>
        <begin position="155"/>
        <end position="207"/>
    </location>
</feature>
<dbReference type="Proteomes" id="UP000003042">
    <property type="component" value="Unassembled WGS sequence"/>
</dbReference>
<accession>A0ABC9NQP2</accession>
<feature type="region of interest" description="Disordered" evidence="2">
    <location>
        <begin position="207"/>
        <end position="243"/>
    </location>
</feature>
<dbReference type="Pfam" id="PF13942">
    <property type="entry name" value="Lipoprotein_20"/>
    <property type="match status" value="1"/>
</dbReference>
<dbReference type="InterPro" id="IPR025262">
    <property type="entry name" value="QseG"/>
</dbReference>
<gene>
    <name evidence="3" type="ORF">ESCAB7627_1329</name>
</gene>
<keyword evidence="1" id="KW-0175">Coiled coil</keyword>
<proteinExistence type="predicted"/>
<dbReference type="NCBIfam" id="NF007997">
    <property type="entry name" value="PRK10722.1"/>
    <property type="match status" value="1"/>
</dbReference>
<dbReference type="EMBL" id="ABKX01000003">
    <property type="protein sequence ID" value="EDS92645.1"/>
    <property type="molecule type" value="Genomic_DNA"/>
</dbReference>
<evidence type="ECO:0000313" key="3">
    <source>
        <dbReference type="EMBL" id="EDS92645.1"/>
    </source>
</evidence>
<name>A0ABC9NQP2_ESCAT</name>
<reference evidence="3 4" key="1">
    <citation type="submission" date="2008-02" db="EMBL/GenBank/DDBJ databases">
        <title>Annotation of Escherichia albertii TW07627.</title>
        <authorList>
            <person name="Sutton G."/>
            <person name="Whittam T.S."/>
            <person name="Sebastian Y."/>
        </authorList>
    </citation>
    <scope>NUCLEOTIDE SEQUENCE [LARGE SCALE GENOMIC DNA]</scope>
    <source>
        <strain evidence="3 4">TW07627</strain>
    </source>
</reference>
<dbReference type="AlphaFoldDB" id="A0ABC9NQP2"/>
<sequence>MLSLVNMRHIFQRILSRRLWLAGLPCLALLGCVQSHNKPAIDTSAEEKIPVYQLADYLATECSDIWALQGKSTETNPLYWLRAMDCAERLMPAQSRQQARKYDDGSWQNTFKQGILLADAKITPYERRQLVARIDALSTEIPAQVRPLYQLWRDGQALQLQLAEERQRYSKLQQTSDNELDTLRQQHQLLQQQLELTTRKLENLTDIERQLSTRKPGGNFVPDTSHETEKSAPSTNEVTPNEP</sequence>
<feature type="compositionally biased region" description="Polar residues" evidence="2">
    <location>
        <begin position="231"/>
        <end position="243"/>
    </location>
</feature>
<organism evidence="3 4">
    <name type="scientific">Escherichia albertii (strain TW07627)</name>
    <dbReference type="NCBI Taxonomy" id="502347"/>
    <lineage>
        <taxon>Bacteria</taxon>
        <taxon>Pseudomonadati</taxon>
        <taxon>Pseudomonadota</taxon>
        <taxon>Gammaproteobacteria</taxon>
        <taxon>Enterobacterales</taxon>
        <taxon>Enterobacteriaceae</taxon>
        <taxon>Escherichia</taxon>
    </lineage>
</organism>
<protein>
    <submittedName>
        <fullName evidence="3">Lipoprotein</fullName>
    </submittedName>
</protein>
<keyword evidence="3" id="KW-0449">Lipoprotein</keyword>
<evidence type="ECO:0000313" key="4">
    <source>
        <dbReference type="Proteomes" id="UP000003042"/>
    </source>
</evidence>
<evidence type="ECO:0000256" key="1">
    <source>
        <dbReference type="SAM" id="Coils"/>
    </source>
</evidence>
<evidence type="ECO:0000256" key="2">
    <source>
        <dbReference type="SAM" id="MobiDB-lite"/>
    </source>
</evidence>